<keyword evidence="3" id="KW-1185">Reference proteome</keyword>
<proteinExistence type="predicted"/>
<dbReference type="Proteomes" id="UP000574390">
    <property type="component" value="Unassembled WGS sequence"/>
</dbReference>
<protein>
    <submittedName>
        <fullName evidence="1">Uncharacterized protein</fullName>
    </submittedName>
</protein>
<dbReference type="EMBL" id="JABANO010026026">
    <property type="protein sequence ID" value="KAF4719250.1"/>
    <property type="molecule type" value="Genomic_DNA"/>
</dbReference>
<organism evidence="1 3">
    <name type="scientific">Perkinsus olseni</name>
    <name type="common">Perkinsus atlanticus</name>
    <dbReference type="NCBI Taxonomy" id="32597"/>
    <lineage>
        <taxon>Eukaryota</taxon>
        <taxon>Sar</taxon>
        <taxon>Alveolata</taxon>
        <taxon>Perkinsozoa</taxon>
        <taxon>Perkinsea</taxon>
        <taxon>Perkinsida</taxon>
        <taxon>Perkinsidae</taxon>
        <taxon>Perkinsus</taxon>
    </lineage>
</organism>
<evidence type="ECO:0000313" key="3">
    <source>
        <dbReference type="Proteomes" id="UP000553632"/>
    </source>
</evidence>
<dbReference type="EMBL" id="JABANM010012936">
    <property type="protein sequence ID" value="KAF4735189.1"/>
    <property type="molecule type" value="Genomic_DNA"/>
</dbReference>
<name>A0A7J6RHS1_PEROL</name>
<evidence type="ECO:0000313" key="2">
    <source>
        <dbReference type="EMBL" id="KAF4735189.1"/>
    </source>
</evidence>
<dbReference type="Proteomes" id="UP000553632">
    <property type="component" value="Unassembled WGS sequence"/>
</dbReference>
<sequence>MADPCEHGGEPAAIDSVISYTPLLELLNLRDDDDLNYVNEDDVRNALPVGSTLQQRVDYVRLLRKKHAATKPQRSRASTSYSSSSVANSVLASAILEADDTDGKALAGVLKLSPPDGKRWMGSADRRPAKAFMHRVAECARMASLSSVNTWRYLLNVCLSQAHARDLLDHLQTLSTLGATKVYMDVYESKSVVVLIFSELGKGSYASGRIPLMADGHTYSLDFGDGTLLKELRGNLTQRYSIDVKDEDLTTITFYDVNEVSTPLQGEIFELSRLSFPLQPGAFYYSADDESVMLRFEIKSDEELKAGVLCSGKTFFSTLKLSRQETASGSAYYEMQSTRRDSVEDLRRWVLENCSLPVYGVYDLSGLTSATPTVIYSQFGGVPIELRKRTLL</sequence>
<evidence type="ECO:0000313" key="4">
    <source>
        <dbReference type="Proteomes" id="UP000574390"/>
    </source>
</evidence>
<evidence type="ECO:0000313" key="1">
    <source>
        <dbReference type="EMBL" id="KAF4719250.1"/>
    </source>
</evidence>
<reference evidence="3 4" key="1">
    <citation type="submission" date="2020-04" db="EMBL/GenBank/DDBJ databases">
        <title>Perkinsus olseni comparative genomics.</title>
        <authorList>
            <person name="Bogema D.R."/>
        </authorList>
    </citation>
    <scope>NUCLEOTIDE SEQUENCE [LARGE SCALE GENOMIC DNA]</scope>
    <source>
        <strain evidence="2">ATCC PRA-205</strain>
        <strain evidence="1 3">ATCC PRA-207</strain>
    </source>
</reference>
<accession>A0A7J6RHS1</accession>
<dbReference type="AlphaFoldDB" id="A0A7J6RHS1"/>
<gene>
    <name evidence="2" type="ORF">FOZ62_015592</name>
    <name evidence="1" type="ORF">FOZ63_030048</name>
</gene>
<comment type="caution">
    <text evidence="1">The sequence shown here is derived from an EMBL/GenBank/DDBJ whole genome shotgun (WGS) entry which is preliminary data.</text>
</comment>